<name>A0A9P0HLZ1_NEZVI</name>
<evidence type="ECO:0000313" key="3">
    <source>
        <dbReference type="Proteomes" id="UP001152798"/>
    </source>
</evidence>
<sequence length="278" mass="32922">MCCNIFNIRLKEGHDEVPSFVELIRFLTLYLDFETTKTIEKWGNKHILKPDEDTRAFFVFVKSEINKTLRKEREDVTIVIEELITDYQLQMQNYARHSSSDDSHDAIRIDAGMKLIEGLEGMIPEPKRSNFKHKTLHVTKDCLEDYVNDVREELDGYIYDREYEIQQRLTVLLANFKNDLFALSRQLRVVSKIDLLMEELQNENISVEEKANIYNIAVPIKNSLKKEMFTSAMEENISELIITLFMLAERVKSRKIRKRAKELKMTVNYLFEEYSKHH</sequence>
<dbReference type="OrthoDB" id="6627204at2759"/>
<dbReference type="EMBL" id="OV725082">
    <property type="protein sequence ID" value="CAH1405163.1"/>
    <property type="molecule type" value="Genomic_DNA"/>
</dbReference>
<proteinExistence type="predicted"/>
<feature type="coiled-coil region" evidence="1">
    <location>
        <begin position="190"/>
        <end position="217"/>
    </location>
</feature>
<keyword evidence="3" id="KW-1185">Reference proteome</keyword>
<gene>
    <name evidence="2" type="ORF">NEZAVI_LOCUS13426</name>
</gene>
<keyword evidence="1" id="KW-0175">Coiled coil</keyword>
<reference evidence="2" key="1">
    <citation type="submission" date="2022-01" db="EMBL/GenBank/DDBJ databases">
        <authorList>
            <person name="King R."/>
        </authorList>
    </citation>
    <scope>NUCLEOTIDE SEQUENCE</scope>
</reference>
<organism evidence="2 3">
    <name type="scientific">Nezara viridula</name>
    <name type="common">Southern green stink bug</name>
    <name type="synonym">Cimex viridulus</name>
    <dbReference type="NCBI Taxonomy" id="85310"/>
    <lineage>
        <taxon>Eukaryota</taxon>
        <taxon>Metazoa</taxon>
        <taxon>Ecdysozoa</taxon>
        <taxon>Arthropoda</taxon>
        <taxon>Hexapoda</taxon>
        <taxon>Insecta</taxon>
        <taxon>Pterygota</taxon>
        <taxon>Neoptera</taxon>
        <taxon>Paraneoptera</taxon>
        <taxon>Hemiptera</taxon>
        <taxon>Heteroptera</taxon>
        <taxon>Panheteroptera</taxon>
        <taxon>Pentatomomorpha</taxon>
        <taxon>Pentatomoidea</taxon>
        <taxon>Pentatomidae</taxon>
        <taxon>Pentatominae</taxon>
        <taxon>Nezara</taxon>
    </lineage>
</organism>
<evidence type="ECO:0000313" key="2">
    <source>
        <dbReference type="EMBL" id="CAH1405163.1"/>
    </source>
</evidence>
<dbReference type="Proteomes" id="UP001152798">
    <property type="component" value="Chromosome 6"/>
</dbReference>
<accession>A0A9P0HLZ1</accession>
<evidence type="ECO:0000256" key="1">
    <source>
        <dbReference type="SAM" id="Coils"/>
    </source>
</evidence>
<protein>
    <submittedName>
        <fullName evidence="2">Uncharacterized protein</fullName>
    </submittedName>
</protein>
<dbReference type="AlphaFoldDB" id="A0A9P0HLZ1"/>